<evidence type="ECO:0000256" key="1">
    <source>
        <dbReference type="ARBA" id="ARBA00011063"/>
    </source>
</evidence>
<sequence length="146" mass="16045">MGNICRSPAAEAILNSISLSDEVDIQVDSAGTESYHVGNLPDERMRAAAKKRGIPMVSHARQVTAKDLAAGEFDWVIAMDHANMRRLRSISSEELSPHVRLFSDFLDDQWPDEVPDPYYGGDDGFEYVLDMLEAGCPGILESLSSS</sequence>
<dbReference type="InterPro" id="IPR023485">
    <property type="entry name" value="Ptyr_pPase"/>
</dbReference>
<dbReference type="EC" id="3.1.3.48" evidence="2"/>
<keyword evidence="7" id="KW-1185">Reference proteome</keyword>
<keyword evidence="3" id="KW-0378">Hydrolase</keyword>
<evidence type="ECO:0000313" key="6">
    <source>
        <dbReference type="EMBL" id="SMP40520.1"/>
    </source>
</evidence>
<dbReference type="EMBL" id="FXUG01000001">
    <property type="protein sequence ID" value="SMP40520.1"/>
    <property type="molecule type" value="Genomic_DNA"/>
</dbReference>
<feature type="domain" description="Phosphotyrosine protein phosphatase I" evidence="5">
    <location>
        <begin position="2"/>
        <end position="142"/>
    </location>
</feature>
<reference evidence="6 7" key="1">
    <citation type="submission" date="2017-05" db="EMBL/GenBank/DDBJ databases">
        <authorList>
            <person name="Varghese N."/>
            <person name="Submissions S."/>
        </authorList>
    </citation>
    <scope>NUCLEOTIDE SEQUENCE [LARGE SCALE GENOMIC DNA]</scope>
    <source>
        <strain evidence="6 7">DSM 25457</strain>
    </source>
</reference>
<dbReference type="Pfam" id="PF01451">
    <property type="entry name" value="LMWPc"/>
    <property type="match status" value="1"/>
</dbReference>
<evidence type="ECO:0000313" key="7">
    <source>
        <dbReference type="Proteomes" id="UP001158067"/>
    </source>
</evidence>
<dbReference type="Proteomes" id="UP001158067">
    <property type="component" value="Unassembled WGS sequence"/>
</dbReference>
<dbReference type="PRINTS" id="PR00719">
    <property type="entry name" value="LMWPTPASE"/>
</dbReference>
<name>A0ABY1PRI1_9BACT</name>
<accession>A0ABY1PRI1</accession>
<dbReference type="InterPro" id="IPR036196">
    <property type="entry name" value="Ptyr_pPase_sf"/>
</dbReference>
<dbReference type="PANTHER" id="PTHR11717">
    <property type="entry name" value="LOW MOLECULAR WEIGHT PROTEIN TYROSINE PHOSPHATASE"/>
    <property type="match status" value="1"/>
</dbReference>
<evidence type="ECO:0000256" key="3">
    <source>
        <dbReference type="ARBA" id="ARBA00022801"/>
    </source>
</evidence>
<comment type="caution">
    <text evidence="6">The sequence shown here is derived from an EMBL/GenBank/DDBJ whole genome shotgun (WGS) entry which is preliminary data.</text>
</comment>
<dbReference type="CDD" id="cd16343">
    <property type="entry name" value="LMWPTP"/>
    <property type="match status" value="1"/>
</dbReference>
<dbReference type="Gene3D" id="3.40.50.2300">
    <property type="match status" value="1"/>
</dbReference>
<dbReference type="InterPro" id="IPR017867">
    <property type="entry name" value="Tyr_phospatase_low_mol_wt"/>
</dbReference>
<organism evidence="6 7">
    <name type="scientific">Neorhodopirellula lusitana</name>
    <dbReference type="NCBI Taxonomy" id="445327"/>
    <lineage>
        <taxon>Bacteria</taxon>
        <taxon>Pseudomonadati</taxon>
        <taxon>Planctomycetota</taxon>
        <taxon>Planctomycetia</taxon>
        <taxon>Pirellulales</taxon>
        <taxon>Pirellulaceae</taxon>
        <taxon>Neorhodopirellula</taxon>
    </lineage>
</organism>
<evidence type="ECO:0000256" key="4">
    <source>
        <dbReference type="ARBA" id="ARBA00022912"/>
    </source>
</evidence>
<gene>
    <name evidence="6" type="ORF">SAMN06265222_101464</name>
</gene>
<keyword evidence="4" id="KW-0904">Protein phosphatase</keyword>
<dbReference type="InterPro" id="IPR050438">
    <property type="entry name" value="LMW_PTPase"/>
</dbReference>
<evidence type="ECO:0000256" key="2">
    <source>
        <dbReference type="ARBA" id="ARBA00013064"/>
    </source>
</evidence>
<dbReference type="PANTHER" id="PTHR11717:SF7">
    <property type="entry name" value="LOW MOLECULAR WEIGHT PHOSPHOTYROSINE PROTEIN PHOSPHATASE"/>
    <property type="match status" value="1"/>
</dbReference>
<comment type="similarity">
    <text evidence="1">Belongs to the low molecular weight phosphotyrosine protein phosphatase family.</text>
</comment>
<dbReference type="SUPFAM" id="SSF52788">
    <property type="entry name" value="Phosphotyrosine protein phosphatases I"/>
    <property type="match status" value="1"/>
</dbReference>
<proteinExistence type="inferred from homology"/>
<evidence type="ECO:0000259" key="5">
    <source>
        <dbReference type="SMART" id="SM00226"/>
    </source>
</evidence>
<protein>
    <recommendedName>
        <fullName evidence="2">protein-tyrosine-phosphatase</fullName>
        <ecNumber evidence="2">3.1.3.48</ecNumber>
    </recommendedName>
</protein>
<dbReference type="SMART" id="SM00226">
    <property type="entry name" value="LMWPc"/>
    <property type="match status" value="1"/>
</dbReference>